<gene>
    <name evidence="2" type="ORF">C3L33_11836</name>
</gene>
<dbReference type="EMBL" id="QEFC01001738">
    <property type="protein sequence ID" value="KAE9456257.1"/>
    <property type="molecule type" value="Genomic_DNA"/>
</dbReference>
<dbReference type="OrthoDB" id="1874222at2759"/>
<keyword evidence="1" id="KW-1133">Transmembrane helix</keyword>
<feature type="transmembrane region" description="Helical" evidence="1">
    <location>
        <begin position="254"/>
        <end position="276"/>
    </location>
</feature>
<evidence type="ECO:0000313" key="3">
    <source>
        <dbReference type="Proteomes" id="UP000428333"/>
    </source>
</evidence>
<evidence type="ECO:0000313" key="2">
    <source>
        <dbReference type="EMBL" id="KAE9456257.1"/>
    </source>
</evidence>
<sequence>MDALWNLEDKWKITTQKAVFAFTCTAFLVCGICIAAAIRRRARRRQLVSQEPSKEDQAQATKRLEPQLLRPGSCGLIKRVLTGSVRWSNARKWGERGSSRSRRERAAPLLVGRGREREVGWQSHNSMAPVWQRPILMGEKCELPRFSGLILYDERGTPVHSSGIGTTDHHQSSYGNHGQEKLSMFRKPENGKRYCSILSRNYDNGKENYTQGFAIGSFVFRLLSSLRIKGLVSQYQYGFSVGELGPYFVCRRRFGLWSFAIASLCNCCCFILLLLVSDMLSRIKISQVSIFIDIFLTLEPVAEPRLYRVGAKPGSCPLPYTTSF</sequence>
<accession>A0A6A4LNU1</accession>
<evidence type="ECO:0000256" key="1">
    <source>
        <dbReference type="SAM" id="Phobius"/>
    </source>
</evidence>
<organism evidence="2 3">
    <name type="scientific">Rhododendron williamsianum</name>
    <dbReference type="NCBI Taxonomy" id="262921"/>
    <lineage>
        <taxon>Eukaryota</taxon>
        <taxon>Viridiplantae</taxon>
        <taxon>Streptophyta</taxon>
        <taxon>Embryophyta</taxon>
        <taxon>Tracheophyta</taxon>
        <taxon>Spermatophyta</taxon>
        <taxon>Magnoliopsida</taxon>
        <taxon>eudicotyledons</taxon>
        <taxon>Gunneridae</taxon>
        <taxon>Pentapetalae</taxon>
        <taxon>asterids</taxon>
        <taxon>Ericales</taxon>
        <taxon>Ericaceae</taxon>
        <taxon>Ericoideae</taxon>
        <taxon>Rhodoreae</taxon>
        <taxon>Rhododendron</taxon>
    </lineage>
</organism>
<comment type="caution">
    <text evidence="2">The sequence shown here is derived from an EMBL/GenBank/DDBJ whole genome shotgun (WGS) entry which is preliminary data.</text>
</comment>
<keyword evidence="1" id="KW-0812">Transmembrane</keyword>
<name>A0A6A4LNU1_9ERIC</name>
<reference evidence="2 3" key="1">
    <citation type="journal article" date="2019" name="Genome Biol. Evol.">
        <title>The Rhododendron genome and chromosomal organization provide insight into shared whole-genome duplications across the heath family (Ericaceae).</title>
        <authorList>
            <person name="Soza V.L."/>
            <person name="Lindsley D."/>
            <person name="Waalkes A."/>
            <person name="Ramage E."/>
            <person name="Patwardhan R.P."/>
            <person name="Burton J.N."/>
            <person name="Adey A."/>
            <person name="Kumar A."/>
            <person name="Qiu R."/>
            <person name="Shendure J."/>
            <person name="Hall B."/>
        </authorList>
    </citation>
    <scope>NUCLEOTIDE SEQUENCE [LARGE SCALE GENOMIC DNA]</scope>
    <source>
        <strain evidence="2">RSF 1966-606</strain>
    </source>
</reference>
<keyword evidence="3" id="KW-1185">Reference proteome</keyword>
<feature type="transmembrane region" description="Helical" evidence="1">
    <location>
        <begin position="20"/>
        <end position="38"/>
    </location>
</feature>
<dbReference type="Proteomes" id="UP000428333">
    <property type="component" value="Linkage Group LG07"/>
</dbReference>
<proteinExistence type="predicted"/>
<dbReference type="PANTHER" id="PTHR33237:SF21">
    <property type="entry name" value="TRANSMEMBRANE PROTEIN"/>
    <property type="match status" value="1"/>
</dbReference>
<protein>
    <submittedName>
        <fullName evidence="2">Uncharacterized protein</fullName>
    </submittedName>
</protein>
<dbReference type="PANTHER" id="PTHR33237">
    <property type="entry name" value="F2P16.13 PROTEIN-RELATED"/>
    <property type="match status" value="1"/>
</dbReference>
<feature type="non-terminal residue" evidence="2">
    <location>
        <position position="1"/>
    </location>
</feature>
<keyword evidence="1" id="KW-0472">Membrane</keyword>
<dbReference type="AlphaFoldDB" id="A0A6A4LNU1"/>